<evidence type="ECO:0000313" key="3">
    <source>
        <dbReference type="Proteomes" id="UP000177050"/>
    </source>
</evidence>
<evidence type="ECO:0000313" key="2">
    <source>
        <dbReference type="EMBL" id="OGK74139.1"/>
    </source>
</evidence>
<accession>A0A1F7L227</accession>
<name>A0A1F7L227_9BACT</name>
<organism evidence="2 3">
    <name type="scientific">Candidatus Roizmanbacteria bacterium RIFOXYD1_FULL_38_12</name>
    <dbReference type="NCBI Taxonomy" id="1802093"/>
    <lineage>
        <taxon>Bacteria</taxon>
        <taxon>Candidatus Roizmaniibacteriota</taxon>
    </lineage>
</organism>
<dbReference type="AlphaFoldDB" id="A0A1F7L227"/>
<comment type="caution">
    <text evidence="2">The sequence shown here is derived from an EMBL/GenBank/DDBJ whole genome shotgun (WGS) entry which is preliminary data.</text>
</comment>
<proteinExistence type="predicted"/>
<feature type="region of interest" description="Disordered" evidence="1">
    <location>
        <begin position="52"/>
        <end position="101"/>
    </location>
</feature>
<evidence type="ECO:0000256" key="1">
    <source>
        <dbReference type="SAM" id="MobiDB-lite"/>
    </source>
</evidence>
<dbReference type="EMBL" id="MGBR01000001">
    <property type="protein sequence ID" value="OGK74139.1"/>
    <property type="molecule type" value="Genomic_DNA"/>
</dbReference>
<sequence>MIKQILTNIITWLLTTGVSKFLGLDKFANQRGMGGKGGNALGIKGGQAIGGRGGRGGIGKGGDGGGATSIGEGSFSMGGEGGEAGQKKRGGKGGRGPLHVLMEEYPEKFKEISEKFGITEDMAKRVGKGGDGGGPSKKIK</sequence>
<dbReference type="Proteomes" id="UP000177050">
    <property type="component" value="Unassembled WGS sequence"/>
</dbReference>
<protein>
    <submittedName>
        <fullName evidence="2">Uncharacterized protein</fullName>
    </submittedName>
</protein>
<reference evidence="2 3" key="1">
    <citation type="journal article" date="2016" name="Nat. Commun.">
        <title>Thousands of microbial genomes shed light on interconnected biogeochemical processes in an aquifer system.</title>
        <authorList>
            <person name="Anantharaman K."/>
            <person name="Brown C.T."/>
            <person name="Hug L.A."/>
            <person name="Sharon I."/>
            <person name="Castelle C.J."/>
            <person name="Probst A.J."/>
            <person name="Thomas B.C."/>
            <person name="Singh A."/>
            <person name="Wilkins M.J."/>
            <person name="Karaoz U."/>
            <person name="Brodie E.L."/>
            <person name="Williams K.H."/>
            <person name="Hubbard S.S."/>
            <person name="Banfield J.F."/>
        </authorList>
    </citation>
    <scope>NUCLEOTIDE SEQUENCE [LARGE SCALE GENOMIC DNA]</scope>
</reference>
<gene>
    <name evidence="2" type="ORF">A3K52_05220</name>
</gene>
<feature type="compositionally biased region" description="Gly residues" evidence="1">
    <location>
        <begin position="52"/>
        <end position="68"/>
    </location>
</feature>